<evidence type="ECO:0000256" key="4">
    <source>
        <dbReference type="ARBA" id="ARBA00022692"/>
    </source>
</evidence>
<dbReference type="NCBIfam" id="TIGR00924">
    <property type="entry name" value="yjdL_sub1_fam"/>
    <property type="match status" value="1"/>
</dbReference>
<dbReference type="CDD" id="cd17346">
    <property type="entry name" value="MFS_DtpA_like"/>
    <property type="match status" value="1"/>
</dbReference>
<evidence type="ECO:0000256" key="8">
    <source>
        <dbReference type="RuleBase" id="RU003755"/>
    </source>
</evidence>
<evidence type="ECO:0000256" key="2">
    <source>
        <dbReference type="ARBA" id="ARBA00022448"/>
    </source>
</evidence>
<feature type="transmembrane region" description="Helical" evidence="9">
    <location>
        <begin position="481"/>
        <end position="500"/>
    </location>
</feature>
<dbReference type="OrthoDB" id="9772725at2"/>
<feature type="transmembrane region" description="Helical" evidence="9">
    <location>
        <begin position="392"/>
        <end position="410"/>
    </location>
</feature>
<evidence type="ECO:0000256" key="3">
    <source>
        <dbReference type="ARBA" id="ARBA00022475"/>
    </source>
</evidence>
<dbReference type="InterPro" id="IPR000109">
    <property type="entry name" value="POT_fam"/>
</dbReference>
<dbReference type="InterPro" id="IPR036259">
    <property type="entry name" value="MFS_trans_sf"/>
</dbReference>
<dbReference type="PANTHER" id="PTHR23517">
    <property type="entry name" value="RESISTANCE PROTEIN MDTM, PUTATIVE-RELATED-RELATED"/>
    <property type="match status" value="1"/>
</dbReference>
<evidence type="ECO:0000313" key="10">
    <source>
        <dbReference type="EMBL" id="SHI49419.1"/>
    </source>
</evidence>
<dbReference type="STRING" id="415425.SAMN05444363_0825"/>
<dbReference type="InterPro" id="IPR050171">
    <property type="entry name" value="MFS_Transporters"/>
</dbReference>
<keyword evidence="4 8" id="KW-0812">Transmembrane</keyword>
<dbReference type="InterPro" id="IPR005279">
    <property type="entry name" value="Dipep/tripep_permease"/>
</dbReference>
<feature type="transmembrane region" description="Helical" evidence="9">
    <location>
        <begin position="143"/>
        <end position="162"/>
    </location>
</feature>
<evidence type="ECO:0000256" key="7">
    <source>
        <dbReference type="ARBA" id="ARBA00023136"/>
    </source>
</evidence>
<feature type="transmembrane region" description="Helical" evidence="9">
    <location>
        <begin position="90"/>
        <end position="111"/>
    </location>
</feature>
<dbReference type="Pfam" id="PF00854">
    <property type="entry name" value="PTR2"/>
    <property type="match status" value="2"/>
</dbReference>
<proteinExistence type="inferred from homology"/>
<keyword evidence="2 8" id="KW-0813">Transport</keyword>
<keyword evidence="6 9" id="KW-1133">Transmembrane helix</keyword>
<dbReference type="PROSITE" id="PS01023">
    <property type="entry name" value="PTR2_2"/>
    <property type="match status" value="1"/>
</dbReference>
<feature type="transmembrane region" description="Helical" evidence="9">
    <location>
        <begin position="452"/>
        <end position="469"/>
    </location>
</feature>
<dbReference type="InterPro" id="IPR018456">
    <property type="entry name" value="PTR2_symporter_CS"/>
</dbReference>
<feature type="transmembrane region" description="Helical" evidence="9">
    <location>
        <begin position="209"/>
        <end position="231"/>
    </location>
</feature>
<comment type="subcellular location">
    <subcellularLocation>
        <location evidence="1">Cell membrane</location>
        <topology evidence="1">Multi-pass membrane protein</topology>
    </subcellularLocation>
    <subcellularLocation>
        <location evidence="8">Membrane</location>
        <topology evidence="8">Multi-pass membrane protein</topology>
    </subcellularLocation>
</comment>
<dbReference type="AlphaFoldDB" id="A0A1M6BL26"/>
<dbReference type="SUPFAM" id="SSF103473">
    <property type="entry name" value="MFS general substrate transporter"/>
    <property type="match status" value="2"/>
</dbReference>
<accession>A0A1M6BL26</accession>
<dbReference type="GO" id="GO:1904680">
    <property type="term" value="F:peptide transmembrane transporter activity"/>
    <property type="evidence" value="ECO:0007669"/>
    <property type="project" value="InterPro"/>
</dbReference>
<dbReference type="RefSeq" id="WP_073308829.1">
    <property type="nucleotide sequence ID" value="NZ_FQZI01000001.1"/>
</dbReference>
<feature type="transmembrane region" description="Helical" evidence="9">
    <location>
        <begin position="277"/>
        <end position="295"/>
    </location>
</feature>
<keyword evidence="5" id="KW-0571">Peptide transport</keyword>
<name>A0A1M6BL26_9FLAO</name>
<dbReference type="GO" id="GO:0005886">
    <property type="term" value="C:plasma membrane"/>
    <property type="evidence" value="ECO:0007669"/>
    <property type="project" value="UniProtKB-SubCell"/>
</dbReference>
<sequence>MWKSHPKALPFLFLSEMWERFGYYLMIGIFTLYLKDVETGFAMTESEASDLYGTFIALVFLTPFIGGLVADRYLGYKSSIVAGGLMMGAGYLMMGIHSLPMLYVAMTLVIVGNGFFKPNISTLLGNFYNDEQYKAKKDEGYNIFYMGINVGAFICNFFGAVFENLFGWAAAFSVAGVGMFIGVIVFVLGTKHYGDKTAKKGTQEGDMPFWKIVMFILVPSVVFGIIGWLIKGVASDTNLDSAIFGSDSTDAFIFACIPVVLFYSSLYFKAKAEDKRPIGALLAIFAVVILFWAVFKLNGSALNNWGDKYTDREVTGIAKTVTDNVYLTKELEYKKDSVALYDNAFRIQKKNGEVIKEVNYPLYFRNVAKEKLPKEGGKVSVWASNLSQSINPFWVIALTPLIVAFFTYLRSRKKEPSTPTKIAFGLLISALSVLVMVLAVKAGQNGSEKVSVLWLFANYGVITIGELLLSPMGLSVVSKLSPVNITSLMMGGWFLATSIGNKLSGVLASMWDKYDDKADFFWVNFGLLMFATLLMFALLKQLNKVMKEKGIN</sequence>
<feature type="transmembrane region" description="Helical" evidence="9">
    <location>
        <begin position="422"/>
        <end position="440"/>
    </location>
</feature>
<dbReference type="Proteomes" id="UP000184488">
    <property type="component" value="Unassembled WGS sequence"/>
</dbReference>
<evidence type="ECO:0000256" key="9">
    <source>
        <dbReference type="SAM" id="Phobius"/>
    </source>
</evidence>
<feature type="transmembrane region" description="Helical" evidence="9">
    <location>
        <begin position="520"/>
        <end position="539"/>
    </location>
</feature>
<keyword evidence="3" id="KW-1003">Cell membrane</keyword>
<feature type="transmembrane region" description="Helical" evidence="9">
    <location>
        <begin position="168"/>
        <end position="188"/>
    </location>
</feature>
<keyword evidence="7 9" id="KW-0472">Membrane</keyword>
<feature type="transmembrane region" description="Helical" evidence="9">
    <location>
        <begin position="20"/>
        <end position="37"/>
    </location>
</feature>
<protein>
    <submittedName>
        <fullName evidence="10">Proton-dependent oligopeptide transporter, POT family</fullName>
    </submittedName>
</protein>
<evidence type="ECO:0000313" key="11">
    <source>
        <dbReference type="Proteomes" id="UP000184488"/>
    </source>
</evidence>
<keyword evidence="5" id="KW-0653">Protein transport</keyword>
<keyword evidence="11" id="KW-1185">Reference proteome</keyword>
<organism evidence="10 11">
    <name type="scientific">Flavobacterium terrae</name>
    <dbReference type="NCBI Taxonomy" id="415425"/>
    <lineage>
        <taxon>Bacteria</taxon>
        <taxon>Pseudomonadati</taxon>
        <taxon>Bacteroidota</taxon>
        <taxon>Flavobacteriia</taxon>
        <taxon>Flavobacteriales</taxon>
        <taxon>Flavobacteriaceae</taxon>
        <taxon>Flavobacterium</taxon>
    </lineage>
</organism>
<dbReference type="GO" id="GO:0006857">
    <property type="term" value="P:oligopeptide transport"/>
    <property type="evidence" value="ECO:0007669"/>
    <property type="project" value="InterPro"/>
</dbReference>
<evidence type="ECO:0000256" key="5">
    <source>
        <dbReference type="ARBA" id="ARBA00022856"/>
    </source>
</evidence>
<feature type="transmembrane region" description="Helical" evidence="9">
    <location>
        <begin position="251"/>
        <end position="270"/>
    </location>
</feature>
<evidence type="ECO:0000256" key="1">
    <source>
        <dbReference type="ARBA" id="ARBA00004651"/>
    </source>
</evidence>
<dbReference type="PANTHER" id="PTHR23517:SF15">
    <property type="entry name" value="PROTON-DEPENDENT OLIGOPEPTIDE FAMILY TRANSPORT PROTEIN"/>
    <property type="match status" value="1"/>
</dbReference>
<dbReference type="Gene3D" id="1.20.1250.20">
    <property type="entry name" value="MFS general substrate transporter like domains"/>
    <property type="match status" value="2"/>
</dbReference>
<comment type="similarity">
    <text evidence="8">Belongs to the major facilitator superfamily. Proton-dependent oligopeptide transporter (POT/PTR) (TC 2.A.17) family.</text>
</comment>
<reference evidence="11" key="1">
    <citation type="submission" date="2016-11" db="EMBL/GenBank/DDBJ databases">
        <authorList>
            <person name="Varghese N."/>
            <person name="Submissions S."/>
        </authorList>
    </citation>
    <scope>NUCLEOTIDE SEQUENCE [LARGE SCALE GENOMIC DNA]</scope>
    <source>
        <strain evidence="11">DSM 18829</strain>
    </source>
</reference>
<gene>
    <name evidence="10" type="ORF">SAMN05444363_0825</name>
</gene>
<dbReference type="EMBL" id="FQZI01000001">
    <property type="protein sequence ID" value="SHI49419.1"/>
    <property type="molecule type" value="Genomic_DNA"/>
</dbReference>
<evidence type="ECO:0000256" key="6">
    <source>
        <dbReference type="ARBA" id="ARBA00022989"/>
    </source>
</evidence>
<feature type="transmembrane region" description="Helical" evidence="9">
    <location>
        <begin position="49"/>
        <end position="70"/>
    </location>
</feature>